<dbReference type="Proteomes" id="UP000502136">
    <property type="component" value="Chromosome"/>
</dbReference>
<evidence type="ECO:0000256" key="1">
    <source>
        <dbReference type="ARBA" id="ARBA00023015"/>
    </source>
</evidence>
<evidence type="ECO:0000256" key="3">
    <source>
        <dbReference type="ARBA" id="ARBA00023163"/>
    </source>
</evidence>
<evidence type="ECO:0000259" key="4">
    <source>
        <dbReference type="PROSITE" id="PS50956"/>
    </source>
</evidence>
<dbReference type="EMBL" id="CP051428">
    <property type="protein sequence ID" value="QJC53930.1"/>
    <property type="molecule type" value="Genomic_DNA"/>
</dbReference>
<dbReference type="RefSeq" id="WP_168909459.1">
    <property type="nucleotide sequence ID" value="NZ_CP051428.1"/>
</dbReference>
<dbReference type="InterPro" id="IPR011008">
    <property type="entry name" value="Dimeric_a/b-barrel"/>
</dbReference>
<dbReference type="InterPro" id="IPR036388">
    <property type="entry name" value="WH-like_DNA-bd_sf"/>
</dbReference>
<dbReference type="InterPro" id="IPR019888">
    <property type="entry name" value="Tscrpt_reg_AsnC-like"/>
</dbReference>
<dbReference type="PANTHER" id="PTHR30154">
    <property type="entry name" value="LEUCINE-RESPONSIVE REGULATORY PROTEIN"/>
    <property type="match status" value="1"/>
</dbReference>
<dbReference type="PRINTS" id="PR00033">
    <property type="entry name" value="HTHASNC"/>
</dbReference>
<dbReference type="AlphaFoldDB" id="A0A6H2H2M4"/>
<organism evidence="5 6">
    <name type="scientific">Paenibacillus albicereus</name>
    <dbReference type="NCBI Taxonomy" id="2726185"/>
    <lineage>
        <taxon>Bacteria</taxon>
        <taxon>Bacillati</taxon>
        <taxon>Bacillota</taxon>
        <taxon>Bacilli</taxon>
        <taxon>Bacillales</taxon>
        <taxon>Paenibacillaceae</taxon>
        <taxon>Paenibacillus</taxon>
    </lineage>
</organism>
<dbReference type="InterPro" id="IPR036390">
    <property type="entry name" value="WH_DNA-bd_sf"/>
</dbReference>
<evidence type="ECO:0000256" key="2">
    <source>
        <dbReference type="ARBA" id="ARBA00023125"/>
    </source>
</evidence>
<dbReference type="GO" id="GO:0043200">
    <property type="term" value="P:response to amino acid"/>
    <property type="evidence" value="ECO:0007669"/>
    <property type="project" value="TreeGrafter"/>
</dbReference>
<dbReference type="SUPFAM" id="SSF46785">
    <property type="entry name" value="Winged helix' DNA-binding domain"/>
    <property type="match status" value="1"/>
</dbReference>
<dbReference type="InterPro" id="IPR019885">
    <property type="entry name" value="Tscrpt_reg_HTH_AsnC-type_CS"/>
</dbReference>
<dbReference type="InterPro" id="IPR000485">
    <property type="entry name" value="AsnC-type_HTH_dom"/>
</dbReference>
<dbReference type="InterPro" id="IPR019887">
    <property type="entry name" value="Tscrpt_reg_AsnC/Lrp_C"/>
</dbReference>
<protein>
    <submittedName>
        <fullName evidence="5">Lrp/AsnC family transcriptional regulator</fullName>
    </submittedName>
</protein>
<dbReference type="GO" id="GO:0043565">
    <property type="term" value="F:sequence-specific DNA binding"/>
    <property type="evidence" value="ECO:0007669"/>
    <property type="project" value="InterPro"/>
</dbReference>
<dbReference type="SUPFAM" id="SSF54909">
    <property type="entry name" value="Dimeric alpha+beta barrel"/>
    <property type="match status" value="1"/>
</dbReference>
<dbReference type="GO" id="GO:0005829">
    <property type="term" value="C:cytosol"/>
    <property type="evidence" value="ECO:0007669"/>
    <property type="project" value="TreeGrafter"/>
</dbReference>
<proteinExistence type="predicted"/>
<evidence type="ECO:0000313" key="6">
    <source>
        <dbReference type="Proteomes" id="UP000502136"/>
    </source>
</evidence>
<keyword evidence="2" id="KW-0238">DNA-binding</keyword>
<dbReference type="Gene3D" id="3.30.70.920">
    <property type="match status" value="1"/>
</dbReference>
<gene>
    <name evidence="5" type="ORF">HGI30_21980</name>
</gene>
<dbReference type="Pfam" id="PF01037">
    <property type="entry name" value="AsnC_trans_reg"/>
    <property type="match status" value="1"/>
</dbReference>
<feature type="domain" description="HTH asnC-type" evidence="4">
    <location>
        <begin position="17"/>
        <end position="78"/>
    </location>
</feature>
<keyword evidence="6" id="KW-1185">Reference proteome</keyword>
<evidence type="ECO:0000313" key="5">
    <source>
        <dbReference type="EMBL" id="QJC53930.1"/>
    </source>
</evidence>
<dbReference type="PROSITE" id="PS50956">
    <property type="entry name" value="HTH_ASNC_2"/>
    <property type="match status" value="1"/>
</dbReference>
<dbReference type="Gene3D" id="1.10.10.10">
    <property type="entry name" value="Winged helix-like DNA-binding domain superfamily/Winged helix DNA-binding domain"/>
    <property type="match status" value="1"/>
</dbReference>
<dbReference type="SMART" id="SM00344">
    <property type="entry name" value="HTH_ASNC"/>
    <property type="match status" value="1"/>
</dbReference>
<sequence>MTSQPERPRFPIPATRLDEIDRCIMELLRANSRMSYTDISKEVGISRVGVQARVNALSESGVIERFTLALRHDKIGLGTSAFFLVEVEPRRLHEAAERLAAEPQVTEVCRLTGPNALHVRALFADLDEMERFLHDKLYPIPGVTGVDSQLLAKRYKS</sequence>
<dbReference type="PROSITE" id="PS00519">
    <property type="entry name" value="HTH_ASNC_1"/>
    <property type="match status" value="1"/>
</dbReference>
<dbReference type="PANTHER" id="PTHR30154:SF34">
    <property type="entry name" value="TRANSCRIPTIONAL REGULATOR AZLB"/>
    <property type="match status" value="1"/>
</dbReference>
<name>A0A6H2H2M4_9BACL</name>
<keyword evidence="3" id="KW-0804">Transcription</keyword>
<accession>A0A6H2H2M4</accession>
<dbReference type="Pfam" id="PF13404">
    <property type="entry name" value="HTH_AsnC-type"/>
    <property type="match status" value="1"/>
</dbReference>
<dbReference type="KEGG" id="palr:HGI30_21980"/>
<reference evidence="5 6" key="1">
    <citation type="submission" date="2020-04" db="EMBL/GenBank/DDBJ databases">
        <title>Novel Paenibacillus strain UniB2 isolated from commercial digestive syrup.</title>
        <authorList>
            <person name="Thorat V."/>
            <person name="Kirdat K."/>
            <person name="Tiwarekar B."/>
            <person name="Yadav A."/>
        </authorList>
    </citation>
    <scope>NUCLEOTIDE SEQUENCE [LARGE SCALE GENOMIC DNA]</scope>
    <source>
        <strain evidence="5 6">UniB2</strain>
    </source>
</reference>
<keyword evidence="1" id="KW-0805">Transcription regulation</keyword>